<gene>
    <name evidence="7" type="ORF">EDD55_10724</name>
</gene>
<dbReference type="PANTHER" id="PTHR43461:SF1">
    <property type="entry name" value="TRANSMEMBRANE PROTEIN 256"/>
    <property type="match status" value="1"/>
</dbReference>
<sequence length="135" mass="14407">MGDEKKTNGKPWLFLGGLNGALAVGLGAYGWHDLAGDEAMRSIFMLAVNYHMWHALALVGVAVLAERAPASRLLTLAGSLFTLGIVLFSGSLYLFSTLGAMPVNGAAPVGGAVWISAWAILSWFGYKRMRTRPQP</sequence>
<keyword evidence="5 6" id="KW-0472">Membrane</keyword>
<dbReference type="EMBL" id="SLZW01000007">
    <property type="protein sequence ID" value="TCS61617.1"/>
    <property type="molecule type" value="Genomic_DNA"/>
</dbReference>
<evidence type="ECO:0000256" key="4">
    <source>
        <dbReference type="ARBA" id="ARBA00022989"/>
    </source>
</evidence>
<evidence type="ECO:0000313" key="8">
    <source>
        <dbReference type="Proteomes" id="UP000295304"/>
    </source>
</evidence>
<dbReference type="AlphaFoldDB" id="A0A4R3J820"/>
<evidence type="ECO:0000256" key="1">
    <source>
        <dbReference type="ARBA" id="ARBA00004141"/>
    </source>
</evidence>
<dbReference type="Pfam" id="PF04241">
    <property type="entry name" value="DUF423"/>
    <property type="match status" value="1"/>
</dbReference>
<dbReference type="InterPro" id="IPR006696">
    <property type="entry name" value="DUF423"/>
</dbReference>
<feature type="transmembrane region" description="Helical" evidence="6">
    <location>
        <begin position="12"/>
        <end position="31"/>
    </location>
</feature>
<evidence type="ECO:0000256" key="6">
    <source>
        <dbReference type="SAM" id="Phobius"/>
    </source>
</evidence>
<proteinExistence type="inferred from homology"/>
<evidence type="ECO:0000256" key="2">
    <source>
        <dbReference type="ARBA" id="ARBA00009694"/>
    </source>
</evidence>
<feature type="transmembrane region" description="Helical" evidence="6">
    <location>
        <begin position="107"/>
        <end position="126"/>
    </location>
</feature>
<keyword evidence="3 6" id="KW-0812">Transmembrane</keyword>
<feature type="transmembrane region" description="Helical" evidence="6">
    <location>
        <begin position="73"/>
        <end position="95"/>
    </location>
</feature>
<comment type="caution">
    <text evidence="7">The sequence shown here is derived from an EMBL/GenBank/DDBJ whole genome shotgun (WGS) entry which is preliminary data.</text>
</comment>
<accession>A0A4R3J820</accession>
<comment type="subcellular location">
    <subcellularLocation>
        <location evidence="1">Membrane</location>
        <topology evidence="1">Multi-pass membrane protein</topology>
    </subcellularLocation>
</comment>
<dbReference type="RefSeq" id="WP_132939336.1">
    <property type="nucleotide sequence ID" value="NZ_CP119676.1"/>
</dbReference>
<dbReference type="PANTHER" id="PTHR43461">
    <property type="entry name" value="TRANSMEMBRANE PROTEIN 256"/>
    <property type="match status" value="1"/>
</dbReference>
<keyword evidence="4 6" id="KW-1133">Transmembrane helix</keyword>
<evidence type="ECO:0000256" key="5">
    <source>
        <dbReference type="ARBA" id="ARBA00023136"/>
    </source>
</evidence>
<dbReference type="OrthoDB" id="9802121at2"/>
<protein>
    <submittedName>
        <fullName evidence="7">Uncharacterized membrane protein YgdD (TMEM256/DUF423 family)</fullName>
    </submittedName>
</protein>
<name>A0A4R3J820_9PROT</name>
<dbReference type="GO" id="GO:0005886">
    <property type="term" value="C:plasma membrane"/>
    <property type="evidence" value="ECO:0007669"/>
    <property type="project" value="TreeGrafter"/>
</dbReference>
<evidence type="ECO:0000313" key="7">
    <source>
        <dbReference type="EMBL" id="TCS61617.1"/>
    </source>
</evidence>
<evidence type="ECO:0000256" key="3">
    <source>
        <dbReference type="ARBA" id="ARBA00022692"/>
    </source>
</evidence>
<comment type="similarity">
    <text evidence="2">Belongs to the UPF0382 family.</text>
</comment>
<reference evidence="7 8" key="1">
    <citation type="submission" date="2019-03" db="EMBL/GenBank/DDBJ databases">
        <title>Genomic Encyclopedia of Type Strains, Phase IV (KMG-IV): sequencing the most valuable type-strain genomes for metagenomic binning, comparative biology and taxonomic classification.</title>
        <authorList>
            <person name="Goeker M."/>
        </authorList>
    </citation>
    <scope>NUCLEOTIDE SEQUENCE [LARGE SCALE GENOMIC DNA]</scope>
    <source>
        <strain evidence="7 8">DSM 101688</strain>
    </source>
</reference>
<dbReference type="Proteomes" id="UP000295304">
    <property type="component" value="Unassembled WGS sequence"/>
</dbReference>
<feature type="transmembrane region" description="Helical" evidence="6">
    <location>
        <begin position="43"/>
        <end position="64"/>
    </location>
</feature>
<organism evidence="7 8">
    <name type="scientific">Varunaivibrio sulfuroxidans</name>
    <dbReference type="NCBI Taxonomy" id="1773489"/>
    <lineage>
        <taxon>Bacteria</taxon>
        <taxon>Pseudomonadati</taxon>
        <taxon>Pseudomonadota</taxon>
        <taxon>Alphaproteobacteria</taxon>
        <taxon>Rhodospirillales</taxon>
        <taxon>Magnetovibrionaceae</taxon>
        <taxon>Varunaivibrio</taxon>
    </lineage>
</organism>
<keyword evidence="8" id="KW-1185">Reference proteome</keyword>